<accession>A0A0U2ULX1</accession>
<dbReference type="Proteomes" id="UP000061660">
    <property type="component" value="Chromosome"/>
</dbReference>
<proteinExistence type="predicted"/>
<name>A0A0U2ULX1_9BACL</name>
<dbReference type="EMBL" id="CP013652">
    <property type="protein sequence ID" value="ALS24092.1"/>
    <property type="molecule type" value="Genomic_DNA"/>
</dbReference>
<keyword evidence="2" id="KW-1185">Reference proteome</keyword>
<evidence type="ECO:0000313" key="1">
    <source>
        <dbReference type="EMBL" id="ALS24092.1"/>
    </source>
</evidence>
<organism evidence="1 2">
    <name type="scientific">Paenibacillus naphthalenovorans</name>
    <dbReference type="NCBI Taxonomy" id="162209"/>
    <lineage>
        <taxon>Bacteria</taxon>
        <taxon>Bacillati</taxon>
        <taxon>Bacillota</taxon>
        <taxon>Bacilli</taxon>
        <taxon>Bacillales</taxon>
        <taxon>Paenibacillaceae</taxon>
        <taxon>Paenibacillus</taxon>
    </lineage>
</organism>
<sequence length="36" mass="4079">MLPSGIAVSLRRFFRISNLVPLVIYSERMTEPKGAE</sequence>
<reference evidence="1 2" key="2">
    <citation type="journal article" date="2016" name="Genome Announc.">
        <title>Complete Genome Sequences of Two Interactive Moderate Thermophiles, Paenibacillus napthalenovorans 32O-Y and Paenibacillus sp. 32O-W.</title>
        <authorList>
            <person name="Butler R.R.III."/>
            <person name="Wang J."/>
            <person name="Stark B.C."/>
            <person name="Pombert J.F."/>
        </authorList>
    </citation>
    <scope>NUCLEOTIDE SEQUENCE [LARGE SCALE GENOMIC DNA]</scope>
    <source>
        <strain evidence="1 2">32O-Y</strain>
    </source>
</reference>
<dbReference type="KEGG" id="pnp:IJ22_37540"/>
<dbReference type="AlphaFoldDB" id="A0A0U2ULX1"/>
<protein>
    <submittedName>
        <fullName evidence="1">Uncharacterized protein</fullName>
    </submittedName>
</protein>
<gene>
    <name evidence="1" type="ORF">IJ22_37540</name>
</gene>
<evidence type="ECO:0000313" key="2">
    <source>
        <dbReference type="Proteomes" id="UP000061660"/>
    </source>
</evidence>
<reference evidence="2" key="1">
    <citation type="submission" date="2015-12" db="EMBL/GenBank/DDBJ databases">
        <title>Complete genome sequences of two moderately thermophilic Paenibacillus species.</title>
        <authorList>
            <person name="Butler R.III."/>
            <person name="Wang J."/>
            <person name="Stark B.C."/>
            <person name="Pombert J.-F."/>
        </authorList>
    </citation>
    <scope>NUCLEOTIDE SEQUENCE [LARGE SCALE GENOMIC DNA]</scope>
    <source>
        <strain evidence="2">32O-Y</strain>
    </source>
</reference>